<evidence type="ECO:0008006" key="7">
    <source>
        <dbReference type="Google" id="ProtNLM"/>
    </source>
</evidence>
<evidence type="ECO:0000259" key="4">
    <source>
        <dbReference type="PROSITE" id="PS51082"/>
    </source>
</evidence>
<feature type="compositionally biased region" description="Pro residues" evidence="1">
    <location>
        <begin position="394"/>
        <end position="407"/>
    </location>
</feature>
<feature type="transmembrane region" description="Helical" evidence="2">
    <location>
        <begin position="12"/>
        <end position="34"/>
    </location>
</feature>
<evidence type="ECO:0000313" key="6">
    <source>
        <dbReference type="Proteomes" id="UP001195483"/>
    </source>
</evidence>
<gene>
    <name evidence="5" type="ORF">CHS0354_007327</name>
</gene>
<keyword evidence="2" id="KW-0812">Transmembrane</keyword>
<reference evidence="5" key="1">
    <citation type="journal article" date="2021" name="Genome Biol. Evol.">
        <title>A High-Quality Reference Genome for a Parasitic Bivalve with Doubly Uniparental Inheritance (Bivalvia: Unionida).</title>
        <authorList>
            <person name="Smith C.H."/>
        </authorList>
    </citation>
    <scope>NUCLEOTIDE SEQUENCE</scope>
    <source>
        <strain evidence="5">CHS0354</strain>
    </source>
</reference>
<dbReference type="GO" id="GO:0003779">
    <property type="term" value="F:actin binding"/>
    <property type="evidence" value="ECO:0007669"/>
    <property type="project" value="InterPro"/>
</dbReference>
<dbReference type="PROSITE" id="PS50011">
    <property type="entry name" value="PROTEIN_KINASE_DOM"/>
    <property type="match status" value="1"/>
</dbReference>
<keyword evidence="6" id="KW-1185">Reference proteome</keyword>
<evidence type="ECO:0000313" key="5">
    <source>
        <dbReference type="EMBL" id="KAK3609527.1"/>
    </source>
</evidence>
<dbReference type="Pfam" id="PF02205">
    <property type="entry name" value="WH2"/>
    <property type="match status" value="1"/>
</dbReference>
<dbReference type="GO" id="GO:0005524">
    <property type="term" value="F:ATP binding"/>
    <property type="evidence" value="ECO:0007669"/>
    <property type="project" value="InterPro"/>
</dbReference>
<dbReference type="CDD" id="cd22064">
    <property type="entry name" value="WH2_WAS_WASL"/>
    <property type="match status" value="1"/>
</dbReference>
<dbReference type="InterPro" id="IPR000719">
    <property type="entry name" value="Prot_kinase_dom"/>
</dbReference>
<name>A0AAE0WDG5_9BIVA</name>
<dbReference type="Gene3D" id="1.10.510.10">
    <property type="entry name" value="Transferase(Phosphotransferase) domain 1"/>
    <property type="match status" value="1"/>
</dbReference>
<dbReference type="AlphaFoldDB" id="A0AAE0WDG5"/>
<reference evidence="5" key="2">
    <citation type="journal article" date="2021" name="Genome Biol. Evol.">
        <title>Developing a high-quality reference genome for a parasitic bivalve with doubly uniparental inheritance (Bivalvia: Unionida).</title>
        <authorList>
            <person name="Smith C.H."/>
        </authorList>
    </citation>
    <scope>NUCLEOTIDE SEQUENCE</scope>
    <source>
        <strain evidence="5">CHS0354</strain>
        <tissue evidence="5">Mantle</tissue>
    </source>
</reference>
<protein>
    <recommendedName>
        <fullName evidence="7">Protein kinase domain-containing protein</fullName>
    </recommendedName>
</protein>
<proteinExistence type="predicted"/>
<dbReference type="Proteomes" id="UP001195483">
    <property type="component" value="Unassembled WGS sequence"/>
</dbReference>
<dbReference type="InterPro" id="IPR011009">
    <property type="entry name" value="Kinase-like_dom_sf"/>
</dbReference>
<evidence type="ECO:0000256" key="2">
    <source>
        <dbReference type="SAM" id="Phobius"/>
    </source>
</evidence>
<dbReference type="GO" id="GO:0004672">
    <property type="term" value="F:protein kinase activity"/>
    <property type="evidence" value="ECO:0007669"/>
    <property type="project" value="InterPro"/>
</dbReference>
<organism evidence="5 6">
    <name type="scientific">Potamilus streckersoni</name>
    <dbReference type="NCBI Taxonomy" id="2493646"/>
    <lineage>
        <taxon>Eukaryota</taxon>
        <taxon>Metazoa</taxon>
        <taxon>Spiralia</taxon>
        <taxon>Lophotrochozoa</taxon>
        <taxon>Mollusca</taxon>
        <taxon>Bivalvia</taxon>
        <taxon>Autobranchia</taxon>
        <taxon>Heteroconchia</taxon>
        <taxon>Palaeoheterodonta</taxon>
        <taxon>Unionida</taxon>
        <taxon>Unionoidea</taxon>
        <taxon>Unionidae</taxon>
        <taxon>Ambleminae</taxon>
        <taxon>Lampsilini</taxon>
        <taxon>Potamilus</taxon>
    </lineage>
</organism>
<feature type="domain" description="WH2" evidence="4">
    <location>
        <begin position="444"/>
        <end position="461"/>
    </location>
</feature>
<keyword evidence="2" id="KW-0472">Membrane</keyword>
<feature type="region of interest" description="Disordered" evidence="1">
    <location>
        <begin position="361"/>
        <end position="443"/>
    </location>
</feature>
<dbReference type="SUPFAM" id="SSF56112">
    <property type="entry name" value="Protein kinase-like (PK-like)"/>
    <property type="match status" value="1"/>
</dbReference>
<dbReference type="InterPro" id="IPR003124">
    <property type="entry name" value="WH2_dom"/>
</dbReference>
<accession>A0AAE0WDG5</accession>
<sequence>MSDVGDFLVEHIYVPILVGVAIVVIVGVIVYCCIRSRRSLYRDYSLLGEDVDLVQRIRAESQKTYNTLRDTAWMNCQYYLRGKPQYQSLEQIEKIGSRTEKHWFRVYDGQSKASRILTVANKSPKMLVSFSNKTCTTLKDMLMLLQHPYIFPVCDLDFVIDQKLVVVLETISIRGSLKDYIYQSRCMDQYSEKYRHKSRGLLSKQIPLFGRQVLEALLYIEEKGLPPHGHVRSANIMLENNYCRLAACENTFLGYESPIYHLIKKKLKKAKEAIDVISFGHLIYEMCVGFELDTAHPEPSHLTMCQNPQVVKNENAVYPTVRQVADHEFFSGVQLTELKLSNLSPISLSTPMKSLVKMVQEGKPVARKSKTDQSKSRKMSVSTETSRGPSQAAHPPPPPPPPPPPGIPTFQAGITSAQVSPVPPGQPPIVYSPHLSSVPSVGEGRSALLGDIQRGTKLKKTITNDKSAPRI</sequence>
<feature type="domain" description="Protein kinase" evidence="3">
    <location>
        <begin position="89"/>
        <end position="379"/>
    </location>
</feature>
<dbReference type="SMART" id="SM00246">
    <property type="entry name" value="WH2"/>
    <property type="match status" value="1"/>
</dbReference>
<reference evidence="5" key="3">
    <citation type="submission" date="2023-05" db="EMBL/GenBank/DDBJ databases">
        <authorList>
            <person name="Smith C.H."/>
        </authorList>
    </citation>
    <scope>NUCLEOTIDE SEQUENCE</scope>
    <source>
        <strain evidence="5">CHS0354</strain>
        <tissue evidence="5">Mantle</tissue>
    </source>
</reference>
<dbReference type="Gene3D" id="3.30.200.20">
    <property type="entry name" value="Phosphorylase Kinase, domain 1"/>
    <property type="match status" value="1"/>
</dbReference>
<comment type="caution">
    <text evidence="5">The sequence shown here is derived from an EMBL/GenBank/DDBJ whole genome shotgun (WGS) entry which is preliminary data.</text>
</comment>
<evidence type="ECO:0000256" key="1">
    <source>
        <dbReference type="SAM" id="MobiDB-lite"/>
    </source>
</evidence>
<keyword evidence="2" id="KW-1133">Transmembrane helix</keyword>
<feature type="compositionally biased region" description="Polar residues" evidence="1">
    <location>
        <begin position="379"/>
        <end position="389"/>
    </location>
</feature>
<dbReference type="EMBL" id="JAEAOA010000504">
    <property type="protein sequence ID" value="KAK3609527.1"/>
    <property type="molecule type" value="Genomic_DNA"/>
</dbReference>
<evidence type="ECO:0000259" key="3">
    <source>
        <dbReference type="PROSITE" id="PS50011"/>
    </source>
</evidence>
<dbReference type="PROSITE" id="PS51082">
    <property type="entry name" value="WH2"/>
    <property type="match status" value="1"/>
</dbReference>